<dbReference type="EMBL" id="NNAY01000380">
    <property type="protein sequence ID" value="OXU28786.1"/>
    <property type="molecule type" value="Genomic_DNA"/>
</dbReference>
<keyword evidence="2" id="KW-1185">Reference proteome</keyword>
<comment type="caution">
    <text evidence="1">The sequence shown here is derived from an EMBL/GenBank/DDBJ whole genome shotgun (WGS) entry which is preliminary data.</text>
</comment>
<evidence type="ECO:0000313" key="1">
    <source>
        <dbReference type="EMBL" id="OXU28786.1"/>
    </source>
</evidence>
<proteinExistence type="predicted"/>
<reference evidence="1 2" key="1">
    <citation type="journal article" date="2017" name="Curr. Biol.">
        <title>The Evolution of Venom by Co-option of Single-Copy Genes.</title>
        <authorList>
            <person name="Martinson E.O."/>
            <person name="Mrinalini"/>
            <person name="Kelkar Y.D."/>
            <person name="Chang C.H."/>
            <person name="Werren J.H."/>
        </authorList>
    </citation>
    <scope>NUCLEOTIDE SEQUENCE [LARGE SCALE GENOMIC DNA]</scope>
    <source>
        <strain evidence="1 2">Alberta</strain>
        <tissue evidence="1">Whole body</tissue>
    </source>
</reference>
<organism evidence="1 2">
    <name type="scientific">Trichomalopsis sarcophagae</name>
    <dbReference type="NCBI Taxonomy" id="543379"/>
    <lineage>
        <taxon>Eukaryota</taxon>
        <taxon>Metazoa</taxon>
        <taxon>Ecdysozoa</taxon>
        <taxon>Arthropoda</taxon>
        <taxon>Hexapoda</taxon>
        <taxon>Insecta</taxon>
        <taxon>Pterygota</taxon>
        <taxon>Neoptera</taxon>
        <taxon>Endopterygota</taxon>
        <taxon>Hymenoptera</taxon>
        <taxon>Apocrita</taxon>
        <taxon>Proctotrupomorpha</taxon>
        <taxon>Chalcidoidea</taxon>
        <taxon>Pteromalidae</taxon>
        <taxon>Pteromalinae</taxon>
        <taxon>Trichomalopsis</taxon>
    </lineage>
</organism>
<gene>
    <name evidence="1" type="ORF">TSAR_003569</name>
</gene>
<evidence type="ECO:0000313" key="2">
    <source>
        <dbReference type="Proteomes" id="UP000215335"/>
    </source>
</evidence>
<dbReference type="AlphaFoldDB" id="A0A232FDC0"/>
<name>A0A232FDC0_9HYME</name>
<protein>
    <submittedName>
        <fullName evidence="1">Uncharacterized protein</fullName>
    </submittedName>
</protein>
<accession>A0A232FDC0</accession>
<sequence length="51" mass="5916">MPENVRNQIVIIDQDELELFCQASTVKKGSKRAIKHPETLALRNVRRKLDL</sequence>
<dbReference type="Proteomes" id="UP000215335">
    <property type="component" value="Unassembled WGS sequence"/>
</dbReference>